<accession>A0A375I4C3</accession>
<organism evidence="3 4">
    <name type="scientific">Propionibacterium ruminifibrarum</name>
    <dbReference type="NCBI Taxonomy" id="1962131"/>
    <lineage>
        <taxon>Bacteria</taxon>
        <taxon>Bacillati</taxon>
        <taxon>Actinomycetota</taxon>
        <taxon>Actinomycetes</taxon>
        <taxon>Propionibacteriales</taxon>
        <taxon>Propionibacteriaceae</taxon>
        <taxon>Propionibacterium</taxon>
    </lineage>
</organism>
<feature type="region of interest" description="Disordered" evidence="1">
    <location>
        <begin position="24"/>
        <end position="59"/>
    </location>
</feature>
<dbReference type="RefSeq" id="WP_119715240.1">
    <property type="nucleotide sequence ID" value="NZ_OMOH01000003.1"/>
</dbReference>
<name>A0A375I4C3_9ACTN</name>
<evidence type="ECO:0008006" key="5">
    <source>
        <dbReference type="Google" id="ProtNLM"/>
    </source>
</evidence>
<sequence>MNARVLVPLLAAALALPLSACSGSSGDSQDSASAPQSTQAGTTSAAPSPGGSSTAAPSATDFETADGVLTATDLGADLAEGAGVRITIEPGADGTATFQLVDPASGDDYSDYFIFNYADRTFVRHHHVAARGTTYDYTMGLDDQVLTGITDDEGNDASEPVRQHGRWDSAQAETAELMTATQEYFQNTYGVTIEEKVTG</sequence>
<feature type="chain" id="PRO_5017011134" description="Lipoprotein" evidence="2">
    <location>
        <begin position="21"/>
        <end position="199"/>
    </location>
</feature>
<reference evidence="4" key="1">
    <citation type="submission" date="2018-02" db="EMBL/GenBank/DDBJ databases">
        <authorList>
            <person name="Hornung B."/>
        </authorList>
    </citation>
    <scope>NUCLEOTIDE SEQUENCE [LARGE SCALE GENOMIC DNA]</scope>
</reference>
<feature type="signal peptide" evidence="2">
    <location>
        <begin position="1"/>
        <end position="20"/>
    </location>
</feature>
<dbReference type="Proteomes" id="UP000265962">
    <property type="component" value="Unassembled WGS sequence"/>
</dbReference>
<evidence type="ECO:0000313" key="4">
    <source>
        <dbReference type="Proteomes" id="UP000265962"/>
    </source>
</evidence>
<evidence type="ECO:0000313" key="3">
    <source>
        <dbReference type="EMBL" id="SPF68053.1"/>
    </source>
</evidence>
<protein>
    <recommendedName>
        <fullName evidence="5">Lipoprotein</fullName>
    </recommendedName>
</protein>
<proteinExistence type="predicted"/>
<keyword evidence="4" id="KW-1185">Reference proteome</keyword>
<dbReference type="AlphaFoldDB" id="A0A375I4C3"/>
<dbReference type="OrthoDB" id="3731263at2"/>
<evidence type="ECO:0000256" key="1">
    <source>
        <dbReference type="SAM" id="MobiDB-lite"/>
    </source>
</evidence>
<evidence type="ECO:0000256" key="2">
    <source>
        <dbReference type="SAM" id="SignalP"/>
    </source>
</evidence>
<gene>
    <name evidence="3" type="ORF">PROPJV5_1011</name>
</gene>
<keyword evidence="2" id="KW-0732">Signal</keyword>
<dbReference type="EMBL" id="OMOH01000003">
    <property type="protein sequence ID" value="SPF68053.1"/>
    <property type="molecule type" value="Genomic_DNA"/>
</dbReference>